<keyword evidence="1" id="KW-0472">Membrane</keyword>
<reference evidence="2" key="1">
    <citation type="journal article" date="2023" name="Mol. Phylogenet. Evol.">
        <title>Genome-scale phylogeny and comparative genomics of the fungal order Sordariales.</title>
        <authorList>
            <person name="Hensen N."/>
            <person name="Bonometti L."/>
            <person name="Westerberg I."/>
            <person name="Brannstrom I.O."/>
            <person name="Guillou S."/>
            <person name="Cros-Aarteil S."/>
            <person name="Calhoun S."/>
            <person name="Haridas S."/>
            <person name="Kuo A."/>
            <person name="Mondo S."/>
            <person name="Pangilinan J."/>
            <person name="Riley R."/>
            <person name="LaButti K."/>
            <person name="Andreopoulos B."/>
            <person name="Lipzen A."/>
            <person name="Chen C."/>
            <person name="Yan M."/>
            <person name="Daum C."/>
            <person name="Ng V."/>
            <person name="Clum A."/>
            <person name="Steindorff A."/>
            <person name="Ohm R.A."/>
            <person name="Martin F."/>
            <person name="Silar P."/>
            <person name="Natvig D.O."/>
            <person name="Lalanne C."/>
            <person name="Gautier V."/>
            <person name="Ament-Velasquez S.L."/>
            <person name="Kruys A."/>
            <person name="Hutchinson M.I."/>
            <person name="Powell A.J."/>
            <person name="Barry K."/>
            <person name="Miller A.N."/>
            <person name="Grigoriev I.V."/>
            <person name="Debuchy R."/>
            <person name="Gladieux P."/>
            <person name="Hiltunen Thoren M."/>
            <person name="Johannesson H."/>
        </authorList>
    </citation>
    <scope>NUCLEOTIDE SEQUENCE</scope>
    <source>
        <strain evidence="2">CBS 958.72</strain>
    </source>
</reference>
<keyword evidence="1" id="KW-1133">Transmembrane helix</keyword>
<accession>A0AAE0N399</accession>
<proteinExistence type="predicted"/>
<evidence type="ECO:0000313" key="3">
    <source>
        <dbReference type="Proteomes" id="UP001287356"/>
    </source>
</evidence>
<dbReference type="AlphaFoldDB" id="A0AAE0N399"/>
<dbReference type="EMBL" id="JAULSN010000006">
    <property type="protein sequence ID" value="KAK3369147.1"/>
    <property type="molecule type" value="Genomic_DNA"/>
</dbReference>
<dbReference type="PROSITE" id="PS51257">
    <property type="entry name" value="PROKAR_LIPOPROTEIN"/>
    <property type="match status" value="1"/>
</dbReference>
<keyword evidence="3" id="KW-1185">Reference proteome</keyword>
<feature type="transmembrane region" description="Helical" evidence="1">
    <location>
        <begin position="136"/>
        <end position="158"/>
    </location>
</feature>
<gene>
    <name evidence="2" type="ORF">B0T24DRAFT_631847</name>
</gene>
<keyword evidence="1" id="KW-0812">Transmembrane</keyword>
<sequence>MRVGHNPTLSCRRPVNVALTTTSLSSCVPRQAVESATACIGRTALAGISLSLYRSRGVVCFLLLSFVFAAHLDGQTVEKGIKNKPRWRVLPASHLSLSPSFEWTGPGGQQNRLFYVASVNASFRFVHAAFEMKMAFYIDGCFATTTTTTDAGFLFAFWRTRRRFREWWLPASNCKRRRRQQLQGRGSVAARRAMIFSLLEISRSLSPGRYVS</sequence>
<protein>
    <submittedName>
        <fullName evidence="2">Uncharacterized protein</fullName>
    </submittedName>
</protein>
<evidence type="ECO:0000313" key="2">
    <source>
        <dbReference type="EMBL" id="KAK3369147.1"/>
    </source>
</evidence>
<organism evidence="2 3">
    <name type="scientific">Lasiosphaeria ovina</name>
    <dbReference type="NCBI Taxonomy" id="92902"/>
    <lineage>
        <taxon>Eukaryota</taxon>
        <taxon>Fungi</taxon>
        <taxon>Dikarya</taxon>
        <taxon>Ascomycota</taxon>
        <taxon>Pezizomycotina</taxon>
        <taxon>Sordariomycetes</taxon>
        <taxon>Sordariomycetidae</taxon>
        <taxon>Sordariales</taxon>
        <taxon>Lasiosphaeriaceae</taxon>
        <taxon>Lasiosphaeria</taxon>
    </lineage>
</organism>
<comment type="caution">
    <text evidence="2">The sequence shown here is derived from an EMBL/GenBank/DDBJ whole genome shotgun (WGS) entry which is preliminary data.</text>
</comment>
<evidence type="ECO:0000256" key="1">
    <source>
        <dbReference type="SAM" id="Phobius"/>
    </source>
</evidence>
<reference evidence="2" key="2">
    <citation type="submission" date="2023-06" db="EMBL/GenBank/DDBJ databases">
        <authorList>
            <consortium name="Lawrence Berkeley National Laboratory"/>
            <person name="Haridas S."/>
            <person name="Hensen N."/>
            <person name="Bonometti L."/>
            <person name="Westerberg I."/>
            <person name="Brannstrom I.O."/>
            <person name="Guillou S."/>
            <person name="Cros-Aarteil S."/>
            <person name="Calhoun S."/>
            <person name="Kuo A."/>
            <person name="Mondo S."/>
            <person name="Pangilinan J."/>
            <person name="Riley R."/>
            <person name="Labutti K."/>
            <person name="Andreopoulos B."/>
            <person name="Lipzen A."/>
            <person name="Chen C."/>
            <person name="Yanf M."/>
            <person name="Daum C."/>
            <person name="Ng V."/>
            <person name="Clum A."/>
            <person name="Steindorff A."/>
            <person name="Ohm R."/>
            <person name="Martin F."/>
            <person name="Silar P."/>
            <person name="Natvig D."/>
            <person name="Lalanne C."/>
            <person name="Gautier V."/>
            <person name="Ament-Velasquez S.L."/>
            <person name="Kruys A."/>
            <person name="Hutchinson M.I."/>
            <person name="Powell A.J."/>
            <person name="Barry K."/>
            <person name="Miller A.N."/>
            <person name="Grigoriev I.V."/>
            <person name="Debuchy R."/>
            <person name="Gladieux P."/>
            <person name="Thoren M.H."/>
            <person name="Johannesson H."/>
        </authorList>
    </citation>
    <scope>NUCLEOTIDE SEQUENCE</scope>
    <source>
        <strain evidence="2">CBS 958.72</strain>
    </source>
</reference>
<dbReference type="Proteomes" id="UP001287356">
    <property type="component" value="Unassembled WGS sequence"/>
</dbReference>
<name>A0AAE0N399_9PEZI</name>